<proteinExistence type="predicted"/>
<evidence type="ECO:0000313" key="2">
    <source>
        <dbReference type="Proteomes" id="UP000286415"/>
    </source>
</evidence>
<keyword evidence="2" id="KW-1185">Reference proteome</keyword>
<protein>
    <submittedName>
        <fullName evidence="1">Uncharacterized protein</fullName>
    </submittedName>
</protein>
<sequence length="209" mass="23407">MPYSILAPWLPSDGMEVEHRKVFTAEQLSSVLLIPQTSLRTISNGLLRLSERLHLSFSLCLVCAFNLYTVNWLTVRLPCIADPRSRLSINTTFIVLKMDLRPLSADKTCADHITRCSKPHQHIVINNFNPLPRMARWLQHEFTGQKVHGLNLTSATRLPLSMLGQPGSMPPIALPSSGTAAMQQTDATAERKFVASKIWTRHPSYAPLL</sequence>
<reference evidence="1 2" key="1">
    <citation type="journal article" date="2018" name="Biotechnol. Adv.">
        <title>Improved genomic resources and new bioinformatic workflow for the carcinogenic parasite Clonorchis sinensis: Biotechnological implications.</title>
        <authorList>
            <person name="Wang D."/>
            <person name="Korhonen P.K."/>
            <person name="Gasser R.B."/>
            <person name="Young N.D."/>
        </authorList>
    </citation>
    <scope>NUCLEOTIDE SEQUENCE [LARGE SCALE GENOMIC DNA]</scope>
    <source>
        <strain evidence="1">Cs-k2</strain>
    </source>
</reference>
<organism evidence="1 2">
    <name type="scientific">Clonorchis sinensis</name>
    <name type="common">Chinese liver fluke</name>
    <dbReference type="NCBI Taxonomy" id="79923"/>
    <lineage>
        <taxon>Eukaryota</taxon>
        <taxon>Metazoa</taxon>
        <taxon>Spiralia</taxon>
        <taxon>Lophotrochozoa</taxon>
        <taxon>Platyhelminthes</taxon>
        <taxon>Trematoda</taxon>
        <taxon>Digenea</taxon>
        <taxon>Opisthorchiida</taxon>
        <taxon>Opisthorchiata</taxon>
        <taxon>Opisthorchiidae</taxon>
        <taxon>Clonorchis</taxon>
    </lineage>
</organism>
<dbReference type="EMBL" id="NIRI02000056">
    <property type="protein sequence ID" value="KAG5444399.1"/>
    <property type="molecule type" value="Genomic_DNA"/>
</dbReference>
<comment type="caution">
    <text evidence="1">The sequence shown here is derived from an EMBL/GenBank/DDBJ whole genome shotgun (WGS) entry which is preliminary data.</text>
</comment>
<evidence type="ECO:0000313" key="1">
    <source>
        <dbReference type="EMBL" id="KAG5444399.1"/>
    </source>
</evidence>
<gene>
    <name evidence="1" type="ORF">CSKR_103019</name>
</gene>
<dbReference type="InParanoid" id="A0A3R7CQD6"/>
<name>A0A3R7CQD6_CLOSI</name>
<dbReference type="Proteomes" id="UP000286415">
    <property type="component" value="Unassembled WGS sequence"/>
</dbReference>
<accession>A0A3R7CQD6</accession>
<dbReference type="AlphaFoldDB" id="A0A3R7CQD6"/>
<reference evidence="1 2" key="2">
    <citation type="journal article" date="2021" name="Genomics">
        <title>High-quality reference genome for Clonorchis sinensis.</title>
        <authorList>
            <person name="Young N.D."/>
            <person name="Stroehlein A.J."/>
            <person name="Kinkar L."/>
            <person name="Wang T."/>
            <person name="Sohn W.M."/>
            <person name="Chang B.C.H."/>
            <person name="Kaur P."/>
            <person name="Weisz D."/>
            <person name="Dudchenko O."/>
            <person name="Aiden E.L."/>
            <person name="Korhonen P.K."/>
            <person name="Gasser R.B."/>
        </authorList>
    </citation>
    <scope>NUCLEOTIDE SEQUENCE [LARGE SCALE GENOMIC DNA]</scope>
    <source>
        <strain evidence="1">Cs-k2</strain>
    </source>
</reference>